<dbReference type="Gene3D" id="2.60.40.10">
    <property type="entry name" value="Immunoglobulins"/>
    <property type="match status" value="2"/>
</dbReference>
<dbReference type="InterPro" id="IPR003344">
    <property type="entry name" value="Big_1_dom"/>
</dbReference>
<comment type="caution">
    <text evidence="5">The sequence shown here is derived from an EMBL/GenBank/DDBJ whole genome shotgun (WGS) entry which is preliminary data.</text>
</comment>
<dbReference type="SUPFAM" id="SSF49464">
    <property type="entry name" value="Carboxypeptidase regulatory domain-like"/>
    <property type="match status" value="2"/>
</dbReference>
<dbReference type="InterPro" id="IPR008969">
    <property type="entry name" value="CarboxyPept-like_regulatory"/>
</dbReference>
<dbReference type="InterPro" id="IPR041033">
    <property type="entry name" value="SpaA_PFL_dom_1"/>
</dbReference>
<keyword evidence="3" id="KW-0732">Signal</keyword>
<evidence type="ECO:0000313" key="5">
    <source>
        <dbReference type="EMBL" id="TCZ72148.1"/>
    </source>
</evidence>
<feature type="non-terminal residue" evidence="5">
    <location>
        <position position="2045"/>
    </location>
</feature>
<feature type="region of interest" description="Disordered" evidence="2">
    <location>
        <begin position="1950"/>
        <end position="2045"/>
    </location>
</feature>
<evidence type="ECO:0000259" key="4">
    <source>
        <dbReference type="SMART" id="SM00634"/>
    </source>
</evidence>
<name>A0A4R4E1C1_9BACL</name>
<evidence type="ECO:0000256" key="3">
    <source>
        <dbReference type="SAM" id="SignalP"/>
    </source>
</evidence>
<dbReference type="SUPFAM" id="SSF49373">
    <property type="entry name" value="Invasin/intimin cell-adhesion fragments"/>
    <property type="match status" value="1"/>
</dbReference>
<feature type="signal peptide" evidence="3">
    <location>
        <begin position="1"/>
        <end position="33"/>
    </location>
</feature>
<reference evidence="5 6" key="1">
    <citation type="submission" date="2019-03" db="EMBL/GenBank/DDBJ databases">
        <authorList>
            <person name="Kim M.K.M."/>
        </authorList>
    </citation>
    <scope>NUCLEOTIDE SEQUENCE [LARGE SCALE GENOMIC DNA]</scope>
    <source>
        <strain evidence="5 6">18JY21-1</strain>
    </source>
</reference>
<feature type="domain" description="Big-1" evidence="4">
    <location>
        <begin position="1552"/>
        <end position="1648"/>
    </location>
</feature>
<feature type="chain" id="PRO_5020635838" description="Big-1 domain-containing protein" evidence="3">
    <location>
        <begin position="34"/>
        <end position="2045"/>
    </location>
</feature>
<evidence type="ECO:0000256" key="1">
    <source>
        <dbReference type="ARBA" id="ARBA00010116"/>
    </source>
</evidence>
<feature type="compositionally biased region" description="Low complexity" evidence="2">
    <location>
        <begin position="1982"/>
        <end position="1995"/>
    </location>
</feature>
<dbReference type="SUPFAM" id="SSF49478">
    <property type="entry name" value="Cna protein B-type domain"/>
    <property type="match status" value="1"/>
</dbReference>
<dbReference type="Gene3D" id="2.60.40.1120">
    <property type="entry name" value="Carboxypeptidase-like, regulatory domain"/>
    <property type="match status" value="2"/>
</dbReference>
<dbReference type="InterPro" id="IPR013783">
    <property type="entry name" value="Ig-like_fold"/>
</dbReference>
<comment type="similarity">
    <text evidence="1">Belongs to the intimin/invasin family.</text>
</comment>
<dbReference type="SMART" id="SM00634">
    <property type="entry name" value="BID_1"/>
    <property type="match status" value="1"/>
</dbReference>
<organism evidence="5 6">
    <name type="scientific">Paenibacillus albiflavus</name>
    <dbReference type="NCBI Taxonomy" id="2545760"/>
    <lineage>
        <taxon>Bacteria</taxon>
        <taxon>Bacillati</taxon>
        <taxon>Bacillota</taxon>
        <taxon>Bacilli</taxon>
        <taxon>Bacillales</taxon>
        <taxon>Paenibacillaceae</taxon>
        <taxon>Paenibacillus</taxon>
    </lineage>
</organism>
<gene>
    <name evidence="5" type="ORF">E0485_22395</name>
</gene>
<accession>A0A4R4E1C1</accession>
<evidence type="ECO:0000313" key="6">
    <source>
        <dbReference type="Proteomes" id="UP000295418"/>
    </source>
</evidence>
<feature type="compositionally biased region" description="Gly residues" evidence="2">
    <location>
        <begin position="1952"/>
        <end position="1981"/>
    </location>
</feature>
<dbReference type="OrthoDB" id="283370at2"/>
<dbReference type="RefSeq" id="WP_132420283.1">
    <property type="nucleotide sequence ID" value="NZ_SKFG01000039.1"/>
</dbReference>
<proteinExistence type="inferred from homology"/>
<feature type="compositionally biased region" description="Gly residues" evidence="2">
    <location>
        <begin position="1996"/>
        <end position="2045"/>
    </location>
</feature>
<dbReference type="EMBL" id="SKFG01000039">
    <property type="protein sequence ID" value="TCZ72148.1"/>
    <property type="molecule type" value="Genomic_DNA"/>
</dbReference>
<dbReference type="InterPro" id="IPR055382">
    <property type="entry name" value="DUF7601"/>
</dbReference>
<protein>
    <recommendedName>
        <fullName evidence="4">Big-1 domain-containing protein</fullName>
    </recommendedName>
</protein>
<dbReference type="Pfam" id="PF17802">
    <property type="entry name" value="SpaA"/>
    <property type="match status" value="1"/>
</dbReference>
<dbReference type="Pfam" id="PF24547">
    <property type="entry name" value="DUF7601"/>
    <property type="match status" value="3"/>
</dbReference>
<keyword evidence="6" id="KW-1185">Reference proteome</keyword>
<dbReference type="Proteomes" id="UP000295418">
    <property type="component" value="Unassembled WGS sequence"/>
</dbReference>
<dbReference type="Gene3D" id="2.60.40.1140">
    <property type="entry name" value="Collagen-binding surface protein Cna, B-type domain"/>
    <property type="match status" value="3"/>
</dbReference>
<dbReference type="InterPro" id="IPR008964">
    <property type="entry name" value="Invasin/intimin_cell_adhesion"/>
</dbReference>
<sequence>MKRKRSISKSMLSFFLVLTLILQAVTFSATAYADSALGDFETAAVSESDSPDTTELPELEAVNDAQEELAAPVDAPVVMLAGPSDKTTVLMGANSTFPLEVKQGNAVIDPNGTIQGRQQFTLKSEGLKLPVNGDDDNPTNANPDLYIQKGDWIELKRGDYFKEVVLPTATKTLNAQTESGMKQLGTAYFSPNSIKIVFNGDDNFFNGVGRGIVFSFETTADADLTGMEYGDTKPINIFGTAYQLKNPDVTAAYNITLSSPGMIKWDQYSYRGLQPAQFVEGAITWESTVSAFDQFDNTIKLSLDGTKFFTDPASYNTGANVYGIYKPGSFKVNGFAVEPDVDADGKLSYIFPAGTGINPKVEFKTWIPKEAYYYEHKNPPGNLGRSYRVMFGRVHLKQIDDTVLVSAGQEISFAPDWIQKYGAVSKRGDDTLVTWTIDVNKNYHKQGLKNFTITDALPSGLIFESAAYQLWDTAKNNWSTTSTPIDPDEGTKSKYSFDTVNDAVRLVIVSKVESFSSGTNLARANWDLDTPTGDIQNNDAINGKYPATVSDDVTVTVGAHGITKSGSSTSGSDGKAYDYDIAAITWTVNVSPQYEDLNLAVYDLLRYDATFDINKVDLDENSKVSKQVLTEISKKLYGSTWQQYQVDSFKSNDELKLEVIPLTQGGKRVADLLKVTGYKDKPASFTFRSLMTNPNDFAGQYWSGQPYRFNSAYLFSDNTFLNNVNANTQVTSRMLNKEMLFASKPLKADGTLENVTLNSVNSYISNDSNEAWTIAAYDQVSKTVTFRLAVNIPGLKTEQMTGVNRVATDIKLVDTLPAGWEFVPFSAGKNYELYEGLRNLNNYGTQINSTVKVIEPTDPRHVVSFSAEDNVGTFSFTKLESPYVILVKARPSNAALEKYLEEYTTNGKAKQELYNKADLHMTWGGVEKTVTEQRKVIVPVQALGKSVTKPFPGVLEWTVNYYPPYNMENGVYLQDTLGAGMNLRKDESGKLVLTAPSMAIYRAKLTASGALERDGAALNLNDPNCEVQVKAEPGDNGTSVLKFTMKDPNQIYQFVYQTEVDTSKAKAGDKLGNEVKLMGDDKLKSVSAKSASTLDSSDVAGSSSSNALLPLKKVDPDGKPLQDVKFTLYKKSDGTKVAEGTTNSGGNLNLLFPDPGYYELKQTYIDTNTWLPTTKIYQVYVGNTPGKPIWVDGVKVTTTDPLVVPTPITGKLTISNEVKGNGGDKTKVFDFTITFGGEGKDESYPYTKSDGTNGMIKSGDTIHLKHGETVVIPRLPKDLVYTVTEADYTAPDGYATEPGSRSYTNKIVGNGDHKASFGNTRMVYGNLLVGNTVTGSGGDKNKEFDYKVTFADYGAGETYTYTKSDGTSGSIKSGDTIQLKHGQTVTIKLPEGLTYTIIQSDYTGEDYDTNPADLKSVGKIAEDITSEAKFVNHRDLPGGLLISNTVIGNGGDTEKEFIYTVTFTGVGANRTYSYTKSDGTSGSIKSNDKIKLKHGQTVTITGILKDTVYTVTEENYAMDGYTTDPTSRTHTGTIKENEIAQAPFENARYLPGTLALEPKIQKVPGDGKTSSVLTATLTGTDGKPVKGKEIVFKLADGTEIGKATTDKDGKAKISYTPPKLSDTTPKEYEIIATTTATSPSGVPYNEDKASVIAMPAALTGVLRDNTTGEVIPNAIINVKNVKTGEEQTITTDTEGKYYHPVQRDEEYTITYNKMIDIGGVLTSIPFTQRAIIESTDSTIEGNLIPAEITAVGIVLFKQSNGKTSLLNNIFAGNLHVYLKDTSGKYILENGKPKAFPLETNGTFSAEGLSEQIYTMEVRYEFEPGKELIITTAKLNVKATGELNISQELVDPYGIITDAKTGEVIKGAKVTLYYKDGTEVKLPAIPGFAPNDNDSPDQYSDANGAYAFMVFPNTDYYVVVTKDGYVTHKSEIISVGSEIVRYDVKLNRVSSGGNNGTGNGNNGTGNGNNGTGNGNNGTGNGNNGTDNGNPGTDNGNNGTGNGNNGTGNGNNGTGNGNNGTGNGNNGTGNGNNGTGNGNNGTGNGNN</sequence>
<evidence type="ECO:0000256" key="2">
    <source>
        <dbReference type="SAM" id="MobiDB-lite"/>
    </source>
</evidence>